<keyword evidence="5" id="KW-1185">Reference proteome</keyword>
<dbReference type="SUPFAM" id="SSF46689">
    <property type="entry name" value="Homeodomain-like"/>
    <property type="match status" value="1"/>
</dbReference>
<feature type="region of interest" description="Disordered" evidence="1">
    <location>
        <begin position="373"/>
        <end position="417"/>
    </location>
</feature>
<reference evidence="4 5" key="1">
    <citation type="journal article" date="2017" name="Mol. Plant">
        <title>The Genome of Medicinal Plant Macleaya cordata Provides New Insights into Benzylisoquinoline Alkaloids Metabolism.</title>
        <authorList>
            <person name="Liu X."/>
            <person name="Liu Y."/>
            <person name="Huang P."/>
            <person name="Ma Y."/>
            <person name="Qing Z."/>
            <person name="Tang Q."/>
            <person name="Cao H."/>
            <person name="Cheng P."/>
            <person name="Zheng Y."/>
            <person name="Yuan Z."/>
            <person name="Zhou Y."/>
            <person name="Liu J."/>
            <person name="Tang Z."/>
            <person name="Zhuo Y."/>
            <person name="Zhang Y."/>
            <person name="Yu L."/>
            <person name="Huang J."/>
            <person name="Yang P."/>
            <person name="Peng Q."/>
            <person name="Zhang J."/>
            <person name="Jiang W."/>
            <person name="Zhang Z."/>
            <person name="Lin K."/>
            <person name="Ro D.K."/>
            <person name="Chen X."/>
            <person name="Xiong X."/>
            <person name="Shang Y."/>
            <person name="Huang S."/>
            <person name="Zeng J."/>
        </authorList>
    </citation>
    <scope>NUCLEOTIDE SEQUENCE [LARGE SCALE GENOMIC DNA]</scope>
    <source>
        <strain evidence="5">cv. BLH2017</strain>
        <tissue evidence="4">Root</tissue>
    </source>
</reference>
<dbReference type="OMA" id="NWATIRS"/>
<dbReference type="PANTHER" id="PTHR46993:SF6">
    <property type="entry name" value="MYB TRANSCRIPTION FACTOR"/>
    <property type="match status" value="1"/>
</dbReference>
<evidence type="ECO:0000259" key="2">
    <source>
        <dbReference type="PROSITE" id="PS50090"/>
    </source>
</evidence>
<dbReference type="EMBL" id="MVGT01000438">
    <property type="protein sequence ID" value="OVA17274.1"/>
    <property type="molecule type" value="Genomic_DNA"/>
</dbReference>
<dbReference type="InterPro" id="IPR001005">
    <property type="entry name" value="SANT/Myb"/>
</dbReference>
<organism evidence="4 5">
    <name type="scientific">Macleaya cordata</name>
    <name type="common">Five-seeded plume-poppy</name>
    <name type="synonym">Bocconia cordata</name>
    <dbReference type="NCBI Taxonomy" id="56857"/>
    <lineage>
        <taxon>Eukaryota</taxon>
        <taxon>Viridiplantae</taxon>
        <taxon>Streptophyta</taxon>
        <taxon>Embryophyta</taxon>
        <taxon>Tracheophyta</taxon>
        <taxon>Spermatophyta</taxon>
        <taxon>Magnoliopsida</taxon>
        <taxon>Ranunculales</taxon>
        <taxon>Papaveraceae</taxon>
        <taxon>Papaveroideae</taxon>
        <taxon>Macleaya</taxon>
    </lineage>
</organism>
<comment type="caution">
    <text evidence="4">The sequence shown here is derived from an EMBL/GenBank/DDBJ whole genome shotgun (WGS) entry which is preliminary data.</text>
</comment>
<protein>
    <submittedName>
        <fullName evidence="4">SANT/Myb domain</fullName>
    </submittedName>
</protein>
<gene>
    <name evidence="4" type="ORF">BVC80_1837g72</name>
</gene>
<proteinExistence type="predicted"/>
<dbReference type="OrthoDB" id="608866at2759"/>
<accession>A0A200R3I0</accession>
<dbReference type="PROSITE" id="PS50090">
    <property type="entry name" value="MYB_LIKE"/>
    <property type="match status" value="1"/>
</dbReference>
<dbReference type="PANTHER" id="PTHR46993">
    <property type="entry name" value="MYB TRANSCRIPTION FACTOR"/>
    <property type="match status" value="1"/>
</dbReference>
<evidence type="ECO:0000313" key="5">
    <source>
        <dbReference type="Proteomes" id="UP000195402"/>
    </source>
</evidence>
<evidence type="ECO:0000259" key="3">
    <source>
        <dbReference type="PROSITE" id="PS51294"/>
    </source>
</evidence>
<dbReference type="AlphaFoldDB" id="A0A200R3I0"/>
<dbReference type="Gene3D" id="1.10.246.220">
    <property type="match status" value="1"/>
</dbReference>
<dbReference type="InterPro" id="IPR009057">
    <property type="entry name" value="Homeodomain-like_sf"/>
</dbReference>
<feature type="domain" description="Myb-like" evidence="2">
    <location>
        <begin position="406"/>
        <end position="461"/>
    </location>
</feature>
<dbReference type="InterPro" id="IPR017930">
    <property type="entry name" value="Myb_dom"/>
</dbReference>
<dbReference type="PROSITE" id="PS51294">
    <property type="entry name" value="HTH_MYB"/>
    <property type="match status" value="1"/>
</dbReference>
<dbReference type="SMART" id="SM00717">
    <property type="entry name" value="SANT"/>
    <property type="match status" value="1"/>
</dbReference>
<dbReference type="Proteomes" id="UP000195402">
    <property type="component" value="Unassembled WGS sequence"/>
</dbReference>
<sequence length="462" mass="53095">MDIDVARWIQEFLLQQPIEDRTMKTLLDILPYDNDDYRLMKRILLRSISSEISKGSVSEKTLETLEIIEEYDYQRGIVVLDSMREAYCAVAVHCTVMCLKENPYDFRNYFDAVIRIWRYRISDMEICERVGLVSERLKDTRDVIEEALWNVDVRNDVLTRDTWNDALISLKVYLADATEEIGPSFLEIVAKTEIAAKTMNGKGKEVHISAKNLQADQTEEREAFSSDVPRENFDVNIGDHLGHKGRDMAMDSCMEIPRATNHEYAIIATPEVRKVQEALKLSTLDLQAVVKDPLPDALHLAATISASMAREETNNSVENQNVVDKGACVPSVDEGVKVVDTDEANTRNPSTVSRPSLMVRNCTARTYEWDNDSIESSYEGSPNRPHLPTPRKRVVSPLSKQEIRKNSRRKIKKWSSAEEQTLREAVKECGRGNWKLILDRYRETFEERTVVDLKDKWRNMTR</sequence>
<dbReference type="STRING" id="56857.A0A200R3I0"/>
<name>A0A200R3I0_MACCD</name>
<dbReference type="CDD" id="cd11660">
    <property type="entry name" value="SANT_TRF"/>
    <property type="match status" value="1"/>
</dbReference>
<feature type="domain" description="HTH myb-type" evidence="3">
    <location>
        <begin position="406"/>
        <end position="462"/>
    </location>
</feature>
<dbReference type="FunCoup" id="A0A200R3I0">
    <property type="interactions" value="1269"/>
</dbReference>
<dbReference type="InParanoid" id="A0A200R3I0"/>
<evidence type="ECO:0000256" key="1">
    <source>
        <dbReference type="SAM" id="MobiDB-lite"/>
    </source>
</evidence>
<dbReference type="Pfam" id="PF00249">
    <property type="entry name" value="Myb_DNA-binding"/>
    <property type="match status" value="1"/>
</dbReference>
<evidence type="ECO:0000313" key="4">
    <source>
        <dbReference type="EMBL" id="OVA17274.1"/>
    </source>
</evidence>